<comment type="caution">
    <text evidence="1">The sequence shown here is derived from an EMBL/GenBank/DDBJ whole genome shotgun (WGS) entry which is preliminary data.</text>
</comment>
<dbReference type="Proteomes" id="UP000617531">
    <property type="component" value="Unassembled WGS sequence"/>
</dbReference>
<sequence>MSSLSSNVQVGNGIFRVPSMRHPATLTAPPDLKTYLQSAGTDADEGQRFYRLVKKNALRRPLTGPDTAKTEHVTESKGVGVTPWPTFVLGNGCLTDDTSSDVPVVAQRLRALATHADAATAADPARAVGELVKQWVATVADEGGVALESVDADTTAGDLVSWDAGAVFEVVLAAALLGRVYAEAVAKFGHVITASRRSPVGFLATDGRWSAVDYHVVQPLTTVLTALNERTGEPPHGRLAALAGAIATRLKQHQIVRQEVDLFSSIAWYFVTEGAETYPGWGELLLLQGLTEEVGTDISLRPRRSNQRTPFAGSVTKRFHLATTRSWAQRRSAATSSRQKFYDAVVATVHTQAELHRRSKASESLPLPTVFVSSFDLELEMAFWAAGKPFSVVVPVISVNERQLTRDATFQWVTTTITPTGSPSDAVPAGLLTPAEWKPLRATSFRHGRGGVTAHPVIVRLAGSPLMTFENEGRAVAAQLEDGGETVYHALLLDDYSAYNLAALDLRTGELAHQLTSSGDAESPRRFWTFVGVQLGDPAVRLRLLAHEIAAAASNTPVASEQEAWRAGIVLNVHSTPEDTDAFAWYRLEPVLGTSVELTPSLLEFNRLFAKEWGA</sequence>
<dbReference type="AlphaFoldDB" id="A0A8J3GQ77"/>
<protein>
    <submittedName>
        <fullName evidence="1">Uncharacterized protein</fullName>
    </submittedName>
</protein>
<accession>A0A8J3GQ77</accession>
<dbReference type="EMBL" id="BNAI01000002">
    <property type="protein sequence ID" value="GHF14720.1"/>
    <property type="molecule type" value="Genomic_DNA"/>
</dbReference>
<evidence type="ECO:0000313" key="2">
    <source>
        <dbReference type="Proteomes" id="UP000617531"/>
    </source>
</evidence>
<proteinExistence type="predicted"/>
<reference evidence="1" key="2">
    <citation type="submission" date="2020-09" db="EMBL/GenBank/DDBJ databases">
        <authorList>
            <person name="Sun Q."/>
            <person name="Zhou Y."/>
        </authorList>
    </citation>
    <scope>NUCLEOTIDE SEQUENCE</scope>
    <source>
        <strain evidence="1">CGMCC 1.16548</strain>
    </source>
</reference>
<evidence type="ECO:0000313" key="1">
    <source>
        <dbReference type="EMBL" id="GHF14720.1"/>
    </source>
</evidence>
<organism evidence="1 2">
    <name type="scientific">Pseudolysinimonas yzui</name>
    <dbReference type="NCBI Taxonomy" id="2708254"/>
    <lineage>
        <taxon>Bacteria</taxon>
        <taxon>Bacillati</taxon>
        <taxon>Actinomycetota</taxon>
        <taxon>Actinomycetes</taxon>
        <taxon>Micrococcales</taxon>
        <taxon>Microbacteriaceae</taxon>
        <taxon>Pseudolysinimonas</taxon>
    </lineage>
</organism>
<gene>
    <name evidence="1" type="ORF">GCM10011600_14580</name>
</gene>
<keyword evidence="2" id="KW-1185">Reference proteome</keyword>
<name>A0A8J3GQ77_9MICO</name>
<reference evidence="1" key="1">
    <citation type="journal article" date="2014" name="Int. J. Syst. Evol. Microbiol.">
        <title>Complete genome sequence of Corynebacterium casei LMG S-19264T (=DSM 44701T), isolated from a smear-ripened cheese.</title>
        <authorList>
            <consortium name="US DOE Joint Genome Institute (JGI-PGF)"/>
            <person name="Walter F."/>
            <person name="Albersmeier A."/>
            <person name="Kalinowski J."/>
            <person name="Ruckert C."/>
        </authorList>
    </citation>
    <scope>NUCLEOTIDE SEQUENCE</scope>
    <source>
        <strain evidence="1">CGMCC 1.16548</strain>
    </source>
</reference>